<evidence type="ECO:0000256" key="2">
    <source>
        <dbReference type="ARBA" id="ARBA00004801"/>
    </source>
</evidence>
<evidence type="ECO:0000256" key="9">
    <source>
        <dbReference type="ARBA" id="ARBA00022840"/>
    </source>
</evidence>
<evidence type="ECO:0000256" key="7">
    <source>
        <dbReference type="ARBA" id="ARBA00022741"/>
    </source>
</evidence>
<dbReference type="PRINTS" id="PR00989">
    <property type="entry name" value="ADENOKINASE"/>
</dbReference>
<evidence type="ECO:0000256" key="3">
    <source>
        <dbReference type="ARBA" id="ARBA00010688"/>
    </source>
</evidence>
<evidence type="ECO:0000256" key="10">
    <source>
        <dbReference type="PIRSR" id="PIRSR601805-1"/>
    </source>
</evidence>
<dbReference type="STRING" id="5078.A0A135LD40"/>
<dbReference type="GO" id="GO:0005634">
    <property type="term" value="C:nucleus"/>
    <property type="evidence" value="ECO:0007669"/>
    <property type="project" value="TreeGrafter"/>
</dbReference>
<dbReference type="CDD" id="cd01168">
    <property type="entry name" value="adenosine_kinase"/>
    <property type="match status" value="1"/>
</dbReference>
<dbReference type="InterPro" id="IPR029056">
    <property type="entry name" value="Ribokinase-like"/>
</dbReference>
<evidence type="ECO:0000256" key="11">
    <source>
        <dbReference type="RuleBase" id="RU368116"/>
    </source>
</evidence>
<dbReference type="GO" id="GO:0006166">
    <property type="term" value="P:purine ribonucleoside salvage"/>
    <property type="evidence" value="ECO:0007669"/>
    <property type="project" value="UniProtKB-KW"/>
</dbReference>
<organism evidence="13 14">
    <name type="scientific">Penicillium patulum</name>
    <name type="common">Penicillium griseofulvum</name>
    <dbReference type="NCBI Taxonomy" id="5078"/>
    <lineage>
        <taxon>Eukaryota</taxon>
        <taxon>Fungi</taxon>
        <taxon>Dikarya</taxon>
        <taxon>Ascomycota</taxon>
        <taxon>Pezizomycotina</taxon>
        <taxon>Eurotiomycetes</taxon>
        <taxon>Eurotiomycetidae</taxon>
        <taxon>Eurotiales</taxon>
        <taxon>Aspergillaceae</taxon>
        <taxon>Penicillium</taxon>
    </lineage>
</organism>
<dbReference type="InterPro" id="IPR002173">
    <property type="entry name" value="Carboh/pur_kinase_PfkB_CS"/>
</dbReference>
<dbReference type="RefSeq" id="XP_040645420.1">
    <property type="nucleotide sequence ID" value="XM_040791343.1"/>
</dbReference>
<dbReference type="AlphaFoldDB" id="A0A135LD40"/>
<keyword evidence="8 11" id="KW-0418">Kinase</keyword>
<keyword evidence="7 11" id="KW-0547">Nucleotide-binding</keyword>
<keyword evidence="9 11" id="KW-0067">ATP-binding</keyword>
<comment type="similarity">
    <text evidence="3 11">Belongs to the carbohydrate kinase PfkB family.</text>
</comment>
<gene>
    <name evidence="13" type="ORF">PGRI_036300</name>
</gene>
<evidence type="ECO:0000256" key="4">
    <source>
        <dbReference type="ARBA" id="ARBA00012119"/>
    </source>
</evidence>
<dbReference type="OrthoDB" id="432447at2759"/>
<keyword evidence="5 11" id="KW-0808">Transferase</keyword>
<protein>
    <recommendedName>
        <fullName evidence="4 11">Adenosine kinase</fullName>
        <shortName evidence="11">AK</shortName>
        <ecNumber evidence="4 11">2.7.1.20</ecNumber>
    </recommendedName>
    <alternativeName>
        <fullName evidence="11">Adenosine 5'-phosphotransferase</fullName>
    </alternativeName>
</protein>
<dbReference type="GO" id="GO:0005829">
    <property type="term" value="C:cytosol"/>
    <property type="evidence" value="ECO:0007669"/>
    <property type="project" value="TreeGrafter"/>
</dbReference>
<dbReference type="SUPFAM" id="SSF53613">
    <property type="entry name" value="Ribokinase-like"/>
    <property type="match status" value="1"/>
</dbReference>
<dbReference type="EMBL" id="LHQR01000067">
    <property type="protein sequence ID" value="KXG46884.1"/>
    <property type="molecule type" value="Genomic_DNA"/>
</dbReference>
<dbReference type="GO" id="GO:0005524">
    <property type="term" value="F:ATP binding"/>
    <property type="evidence" value="ECO:0007669"/>
    <property type="project" value="UniProtKB-UniRule"/>
</dbReference>
<comment type="pathway">
    <text evidence="2 11">Purine metabolism; AMP biosynthesis via salvage pathway; AMP from adenosine: step 1/1.</text>
</comment>
<evidence type="ECO:0000259" key="12">
    <source>
        <dbReference type="Pfam" id="PF00294"/>
    </source>
</evidence>
<dbReference type="UniPathway" id="UPA00588">
    <property type="reaction ID" value="UER00659"/>
</dbReference>
<evidence type="ECO:0000256" key="1">
    <source>
        <dbReference type="ARBA" id="ARBA00001946"/>
    </source>
</evidence>
<keyword evidence="11" id="KW-0460">Magnesium</keyword>
<keyword evidence="6 11" id="KW-0660">Purine salvage</keyword>
<dbReference type="GO" id="GO:0044209">
    <property type="term" value="P:AMP salvage"/>
    <property type="evidence" value="ECO:0007669"/>
    <property type="project" value="UniProtKB-UniRule"/>
</dbReference>
<dbReference type="GO" id="GO:0004001">
    <property type="term" value="F:adenosine kinase activity"/>
    <property type="evidence" value="ECO:0007669"/>
    <property type="project" value="UniProtKB-UniRule"/>
</dbReference>
<dbReference type="EC" id="2.7.1.20" evidence="4 11"/>
<dbReference type="PANTHER" id="PTHR45769:SF3">
    <property type="entry name" value="ADENOSINE KINASE"/>
    <property type="match status" value="1"/>
</dbReference>
<evidence type="ECO:0000256" key="5">
    <source>
        <dbReference type="ARBA" id="ARBA00022679"/>
    </source>
</evidence>
<dbReference type="InterPro" id="IPR011611">
    <property type="entry name" value="PfkB_dom"/>
</dbReference>
<evidence type="ECO:0000256" key="8">
    <source>
        <dbReference type="ARBA" id="ARBA00022777"/>
    </source>
</evidence>
<dbReference type="Proteomes" id="UP000070168">
    <property type="component" value="Unassembled WGS sequence"/>
</dbReference>
<name>A0A135LD40_PENPA</name>
<comment type="cofactor">
    <cofactor evidence="1 11">
        <name>Mg(2+)</name>
        <dbReference type="ChEBI" id="CHEBI:18420"/>
    </cofactor>
</comment>
<dbReference type="GeneID" id="63706643"/>
<feature type="active site" description="Proton acceptor" evidence="10">
    <location>
        <position position="294"/>
    </location>
</feature>
<comment type="function">
    <text evidence="11">ATP dependent phosphorylation of adenosine and other related nucleoside analogs to monophosphate derivatives.</text>
</comment>
<sequence length="342" mass="36765">MPLLLCLENPLLDVQAFGTEALLSKYDLKANDAILAEESHKSIFDDLINNHSAETTAGGGAQNTARGAQYLLPPDSVVYIGCVGRDSYADTLRASCKQAGVRAEYLVDETHPTGRCGVVITGKNRSLCTDLGAANHYKLEHLQQPAIWEIVESAQIYFVGGYHLTVCPDAALALAQEAASKNKVFAMSLSAPFIPIAFKDALDQTEPYWDYIIGNESEAQSWAQAHNLETDDIPTIAEHLANLPKANTQRPRVALITQGSSPTIFAISGIPGYKHIPVRSISGTEIIDTTGAGDAFAGALLAGIAKEEPLETAIDMGHWLAYLGIQQMGPNYPLPKQSYTPA</sequence>
<comment type="caution">
    <text evidence="13">The sequence shown here is derived from an EMBL/GenBank/DDBJ whole genome shotgun (WGS) entry which is preliminary data.</text>
</comment>
<accession>A0A135LD40</accession>
<dbReference type="PROSITE" id="PS00584">
    <property type="entry name" value="PFKB_KINASES_2"/>
    <property type="match status" value="1"/>
</dbReference>
<feature type="domain" description="Carbohydrate kinase PfkB" evidence="12">
    <location>
        <begin position="22"/>
        <end position="336"/>
    </location>
</feature>
<dbReference type="OMA" id="YCATECI"/>
<dbReference type="Gene3D" id="3.30.1110.10">
    <property type="match status" value="1"/>
</dbReference>
<dbReference type="Gene3D" id="3.40.1190.20">
    <property type="match status" value="1"/>
</dbReference>
<evidence type="ECO:0000313" key="13">
    <source>
        <dbReference type="EMBL" id="KXG46884.1"/>
    </source>
</evidence>
<dbReference type="GO" id="GO:0006144">
    <property type="term" value="P:purine nucleobase metabolic process"/>
    <property type="evidence" value="ECO:0007669"/>
    <property type="project" value="TreeGrafter"/>
</dbReference>
<evidence type="ECO:0000256" key="6">
    <source>
        <dbReference type="ARBA" id="ARBA00022726"/>
    </source>
</evidence>
<proteinExistence type="inferred from homology"/>
<comment type="catalytic activity">
    <reaction evidence="11">
        <text>adenosine + ATP = AMP + ADP + H(+)</text>
        <dbReference type="Rhea" id="RHEA:20824"/>
        <dbReference type="ChEBI" id="CHEBI:15378"/>
        <dbReference type="ChEBI" id="CHEBI:16335"/>
        <dbReference type="ChEBI" id="CHEBI:30616"/>
        <dbReference type="ChEBI" id="CHEBI:456215"/>
        <dbReference type="ChEBI" id="CHEBI:456216"/>
        <dbReference type="EC" id="2.7.1.20"/>
    </reaction>
</comment>
<dbReference type="Pfam" id="PF00294">
    <property type="entry name" value="PfkB"/>
    <property type="match status" value="1"/>
</dbReference>
<keyword evidence="14" id="KW-1185">Reference proteome</keyword>
<dbReference type="InterPro" id="IPR001805">
    <property type="entry name" value="Adenokinase"/>
</dbReference>
<evidence type="ECO:0000313" key="14">
    <source>
        <dbReference type="Proteomes" id="UP000070168"/>
    </source>
</evidence>
<dbReference type="PANTHER" id="PTHR45769">
    <property type="entry name" value="ADENOSINE KINASE"/>
    <property type="match status" value="1"/>
</dbReference>
<reference evidence="13 14" key="1">
    <citation type="journal article" date="2016" name="BMC Genomics">
        <title>Genome sequencing and secondary metabolism of the postharvest pathogen Penicillium griseofulvum.</title>
        <authorList>
            <person name="Banani H."/>
            <person name="Marcet-Houben M."/>
            <person name="Ballester A.R."/>
            <person name="Abbruscato P."/>
            <person name="Gonzalez-Candelas L."/>
            <person name="Gabaldon T."/>
            <person name="Spadaro D."/>
        </authorList>
    </citation>
    <scope>NUCLEOTIDE SEQUENCE [LARGE SCALE GENOMIC DNA]</scope>
    <source>
        <strain evidence="13 14">PG3</strain>
    </source>
</reference>